<feature type="region of interest" description="Disordered" evidence="2">
    <location>
        <begin position="675"/>
        <end position="699"/>
    </location>
</feature>
<evidence type="ECO:0000256" key="2">
    <source>
        <dbReference type="SAM" id="MobiDB-lite"/>
    </source>
</evidence>
<feature type="compositionally biased region" description="Basic and acidic residues" evidence="2">
    <location>
        <begin position="1105"/>
        <end position="1119"/>
    </location>
</feature>
<reference evidence="3" key="1">
    <citation type="submission" date="2022-01" db="EMBL/GenBank/DDBJ databases">
        <authorList>
            <person name="King R."/>
        </authorList>
    </citation>
    <scope>NUCLEOTIDE SEQUENCE</scope>
</reference>
<feature type="region of interest" description="Disordered" evidence="2">
    <location>
        <begin position="562"/>
        <end position="596"/>
    </location>
</feature>
<feature type="region of interest" description="Disordered" evidence="2">
    <location>
        <begin position="155"/>
        <end position="215"/>
    </location>
</feature>
<feature type="compositionally biased region" description="Basic and acidic residues" evidence="2">
    <location>
        <begin position="1323"/>
        <end position="1357"/>
    </location>
</feature>
<feature type="compositionally biased region" description="Basic and acidic residues" evidence="2">
    <location>
        <begin position="159"/>
        <end position="206"/>
    </location>
</feature>
<feature type="compositionally biased region" description="Polar residues" evidence="2">
    <location>
        <begin position="1195"/>
        <end position="1204"/>
    </location>
</feature>
<feature type="compositionally biased region" description="Basic and acidic residues" evidence="2">
    <location>
        <begin position="1164"/>
        <end position="1175"/>
    </location>
</feature>
<accession>A0A9P0GBT9</accession>
<sequence>MDTKEDNNLGIDDIYEDFEDFDLGNIVEKYKKENEELRQHAQSQELNIQKLVGALEEMQKVNESLTKNISTLFKTAKSELERKEGIIADLRTQRDNTAFRRRGTQFQTNIDKNINIERVDNVKNEVIDSNVKNEATSSKEVVVDTPVYSEGEITDEDVHDIKTDRDSDEKAFSDKYNKQTRENWRQDNREQSRTNWHKEGNFRDRYNNSNPKNRYNMFQRRFNNDRELDYQKNGGKFGTNKENDVRKRVDTRRPVDREEIDTRRPKSREYAHFQELDTRRYKEIDTYRDNFKEIDTRRPKSRDDFQEIDMRRHKEMDVRRPNDREDTLRGRDKSNHRRNEDSRLDRRKNDENKRCLIRHNPRRDSSSYLSPTRRKRRHKSESDKTRSHTPPLQFLPKSEDEKKMKEEELVPKRTDPVKNFFTDHLDNILESIQSNVHDKITFPNPKNPNPTPQLETIFSDDNFSQEEEIITKTAKVKNRRKSSIKEYFTVLFDDSQLPDVNKNIKEEEEEAAAANKIKSKKKHKKHEDTEVDTNKSKLKKKSKLDVSEKELKLATMSKFGRDLVADDEDKDKMEEEQKLATKKRQGPTENSVSDSIEKLKDYDDQFASPLKRYIKKCKELSEESTRSEINDISEQEKMIKNKKKRNSKDLEDIIIDDIQSNSKKAADIEYIEAKRKRKSKEIDDDPHQMTKKPKLLKITSPRKSFSPLEDIYNEEDAGEIKTKKDRRFKQSNPIATDKLMLRSLPEDIEEVTKKNRVNDIFADDLNSCLAENVTKEDSNSKKKSKSLEDTITKTARRSKDILDDSFEKNSTFAVRKRTDSVDDSKCQKESTIKSFTVEEINNSQNAVQELDEEGKDQAQIISNEPQVQKIEEGVALGKLDEGNQTLNDLNNIQEEKMETPVQKLEEEVLSKKRSYLRGLDEEIDTKNDKNQTLDDLNEIRVEKIETQDQKLEEGVVSKKKSSSRRLDKEMVTKEDKNQTLNDLNNIQEEKKEIPVQKLEEVLSKKRSYLRGLDEEIDTKNDKNQTLDDLNEIRVEKIKTQAQKLEEGVVSKKKSSSRGLDNEVDSKKGKNQTLDDLNEIRVEKLETQAQKLEERVVSKKKSSSRGLDKEAVTKKDKNQTLDDLSVQKLEEGEVLKKKSSSRGLDKEAATKKEKNHTLNDPIETPVHKLEEVEVLKKKSSSRGLNKEAVTKEDTHQIVNALNETPVQKLEEEKLLKKKNSSRGLDNEDATKKDKNQSLNDPNETPVHKLEEGEVLKKKSSSRGLDNEAITKEDKNQTQNEIKVEKKEERIVPKKKSSPGVLDKEDFTEINEDQIQNVSNEMQVRKLEETMAPKDKSSPERLDKPLEEIVTKSPSKEAFVENSLKNNDASNTNNKLEAERIDSFDSSEELNKSIEVDKDSKKIVIVSDILLHSGKPKYTENGQHSLPVHLNLPNLIKLETIIAGSKENPILEKEANIDLPKVKTSKSVSRKDRLLERYASENSQSKLNSSFSDSISTDQSQEGLLTEEKVNRKRKGPEEAVTVPKKRKVDLQSTEIEEGIDKEKQIDEIERKLQLMHKSPLISGNNIKKKEEEEEVETIPKSTRKRRGKGSAAVRKSPRNLNLKTPELVEKTNDTTTTTIEEATIKNTEDVIKISTAVLPDIKSRLEDLETDSNKTETIQTNVTALQLDFPNISTDNKAATEQKTIRNTHHLPPSLGNIPVTSASSPIRHLGRKRITPTPVKDSPVCSFQNILEKNKSDFKIFSKNIILESDLNLTDDGEIPILHLEENHFNNMEDATQKTFDKSIMKLLDCMNVSNLDCDISKITEKATSSSLSFENVIDKASNDNIHSTPVKNPLIPVSSTPRVDINDQTVNNGISKTEAGSNSTTTSVQAPVRFRRRCRIVAVKKV</sequence>
<evidence type="ECO:0000256" key="1">
    <source>
        <dbReference type="SAM" id="Coils"/>
    </source>
</evidence>
<feature type="compositionally biased region" description="Basic and acidic residues" evidence="2">
    <location>
        <begin position="239"/>
        <end position="266"/>
    </location>
</feature>
<protein>
    <submittedName>
        <fullName evidence="3">Uncharacterized protein</fullName>
    </submittedName>
</protein>
<feature type="region of interest" description="Disordered" evidence="2">
    <location>
        <begin position="1044"/>
        <end position="1071"/>
    </location>
</feature>
<evidence type="ECO:0000313" key="4">
    <source>
        <dbReference type="Proteomes" id="UP001153636"/>
    </source>
</evidence>
<feature type="compositionally biased region" description="Low complexity" evidence="2">
    <location>
        <begin position="1487"/>
        <end position="1499"/>
    </location>
</feature>
<dbReference type="Proteomes" id="UP001153636">
    <property type="component" value="Chromosome 18"/>
</dbReference>
<feature type="coiled-coil region" evidence="1">
    <location>
        <begin position="27"/>
        <end position="93"/>
    </location>
</feature>
<feature type="region of interest" description="Disordered" evidence="2">
    <location>
        <begin position="298"/>
        <end position="407"/>
    </location>
</feature>
<proteinExistence type="predicted"/>
<organism evidence="3 4">
    <name type="scientific">Psylliodes chrysocephalus</name>
    <dbReference type="NCBI Taxonomy" id="3402493"/>
    <lineage>
        <taxon>Eukaryota</taxon>
        <taxon>Metazoa</taxon>
        <taxon>Ecdysozoa</taxon>
        <taxon>Arthropoda</taxon>
        <taxon>Hexapoda</taxon>
        <taxon>Insecta</taxon>
        <taxon>Pterygota</taxon>
        <taxon>Neoptera</taxon>
        <taxon>Endopterygota</taxon>
        <taxon>Coleoptera</taxon>
        <taxon>Polyphaga</taxon>
        <taxon>Cucujiformia</taxon>
        <taxon>Chrysomeloidea</taxon>
        <taxon>Chrysomelidae</taxon>
        <taxon>Galerucinae</taxon>
        <taxon>Alticini</taxon>
        <taxon>Psylliodes</taxon>
    </lineage>
</organism>
<feature type="compositionally biased region" description="Basic and acidic residues" evidence="2">
    <location>
        <begin position="1183"/>
        <end position="1194"/>
    </location>
</feature>
<feature type="compositionally biased region" description="Basic and acidic residues" evidence="2">
    <location>
        <begin position="526"/>
        <end position="535"/>
    </location>
</feature>
<feature type="region of interest" description="Disordered" evidence="2">
    <location>
        <begin position="1091"/>
        <end position="1310"/>
    </location>
</feature>
<keyword evidence="4" id="KW-1185">Reference proteome</keyword>
<feature type="compositionally biased region" description="Basic and acidic residues" evidence="2">
    <location>
        <begin position="964"/>
        <end position="977"/>
    </location>
</feature>
<feature type="region of interest" description="Disordered" evidence="2">
    <location>
        <begin position="231"/>
        <end position="266"/>
    </location>
</feature>
<feature type="region of interest" description="Disordered" evidence="2">
    <location>
        <begin position="1323"/>
        <end position="1374"/>
    </location>
</feature>
<feature type="compositionally biased region" description="Basic and acidic residues" evidence="2">
    <location>
        <begin position="397"/>
        <end position="407"/>
    </location>
</feature>
<feature type="compositionally biased region" description="Basic and acidic residues" evidence="2">
    <location>
        <begin position="1263"/>
        <end position="1290"/>
    </location>
</feature>
<keyword evidence="1" id="KW-0175">Coiled coil</keyword>
<feature type="region of interest" description="Disordered" evidence="2">
    <location>
        <begin position="1567"/>
        <end position="1594"/>
    </location>
</feature>
<feature type="region of interest" description="Disordered" evidence="2">
    <location>
        <begin position="953"/>
        <end position="985"/>
    </location>
</feature>
<feature type="compositionally biased region" description="Basic and acidic residues" evidence="2">
    <location>
        <begin position="1244"/>
        <end position="1255"/>
    </location>
</feature>
<name>A0A9P0GBT9_9CUCU</name>
<gene>
    <name evidence="3" type="ORF">PSYICH_LOCUS5961</name>
</gene>
<feature type="region of interest" description="Disordered" evidence="2">
    <location>
        <begin position="1478"/>
        <end position="1524"/>
    </location>
</feature>
<feature type="compositionally biased region" description="Polar residues" evidence="2">
    <location>
        <begin position="1361"/>
        <end position="1373"/>
    </location>
</feature>
<feature type="compositionally biased region" description="Basic and acidic residues" evidence="2">
    <location>
        <begin position="1142"/>
        <end position="1156"/>
    </location>
</feature>
<feature type="compositionally biased region" description="Basic and acidic residues" evidence="2">
    <location>
        <begin position="562"/>
        <end position="579"/>
    </location>
</feature>
<dbReference type="OrthoDB" id="1938039at2759"/>
<evidence type="ECO:0000313" key="3">
    <source>
        <dbReference type="EMBL" id="CAH1105231.1"/>
    </source>
</evidence>
<dbReference type="EMBL" id="OV651830">
    <property type="protein sequence ID" value="CAH1105231.1"/>
    <property type="molecule type" value="Genomic_DNA"/>
</dbReference>
<feature type="region of interest" description="Disordered" evidence="2">
    <location>
        <begin position="498"/>
        <end position="543"/>
    </location>
</feature>
<feature type="compositionally biased region" description="Basic and acidic residues" evidence="2">
    <location>
        <begin position="1223"/>
        <end position="1234"/>
    </location>
</feature>
<feature type="compositionally biased region" description="Basic and acidic residues" evidence="2">
    <location>
        <begin position="298"/>
        <end position="354"/>
    </location>
</feature>